<feature type="transmembrane region" description="Helical" evidence="1">
    <location>
        <begin position="250"/>
        <end position="272"/>
    </location>
</feature>
<organism evidence="2 3">
    <name type="scientific">Heliobacterium mobile</name>
    <name type="common">Heliobacillus mobilis</name>
    <dbReference type="NCBI Taxonomy" id="28064"/>
    <lineage>
        <taxon>Bacteria</taxon>
        <taxon>Bacillati</taxon>
        <taxon>Bacillota</taxon>
        <taxon>Clostridia</taxon>
        <taxon>Eubacteriales</taxon>
        <taxon>Heliobacteriaceae</taxon>
        <taxon>Heliobacterium</taxon>
    </lineage>
</organism>
<feature type="transmembrane region" description="Helical" evidence="1">
    <location>
        <begin position="145"/>
        <end position="167"/>
    </location>
</feature>
<comment type="caution">
    <text evidence="2">The sequence shown here is derived from an EMBL/GenBank/DDBJ whole genome shotgun (WGS) entry which is preliminary data.</text>
</comment>
<keyword evidence="1" id="KW-0472">Membrane</keyword>
<evidence type="ECO:0000313" key="2">
    <source>
        <dbReference type="EMBL" id="MTV48617.1"/>
    </source>
</evidence>
<dbReference type="RefSeq" id="WP_155475722.1">
    <property type="nucleotide sequence ID" value="NZ_WNKU01000005.1"/>
</dbReference>
<proteinExistence type="predicted"/>
<feature type="transmembrane region" description="Helical" evidence="1">
    <location>
        <begin position="102"/>
        <end position="124"/>
    </location>
</feature>
<keyword evidence="1" id="KW-1133">Transmembrane helix</keyword>
<keyword evidence="3" id="KW-1185">Reference proteome</keyword>
<protein>
    <submittedName>
        <fullName evidence="2">Uncharacterized protein</fullName>
    </submittedName>
</protein>
<evidence type="ECO:0000313" key="3">
    <source>
        <dbReference type="Proteomes" id="UP000430670"/>
    </source>
</evidence>
<reference evidence="2 3" key="1">
    <citation type="submission" date="2019-11" db="EMBL/GenBank/DDBJ databases">
        <title>Whole-genome sequence of a the green, strictly anaerobic photosynthetic bacterium Heliobacillus mobilis DSM 6151.</title>
        <authorList>
            <person name="Kyndt J.A."/>
            <person name="Meyer T.E."/>
        </authorList>
    </citation>
    <scope>NUCLEOTIDE SEQUENCE [LARGE SCALE GENOMIC DNA]</scope>
    <source>
        <strain evidence="2 3">DSM 6151</strain>
    </source>
</reference>
<feature type="transmembrane region" description="Helical" evidence="1">
    <location>
        <begin position="21"/>
        <end position="48"/>
    </location>
</feature>
<evidence type="ECO:0000256" key="1">
    <source>
        <dbReference type="SAM" id="Phobius"/>
    </source>
</evidence>
<gene>
    <name evidence="2" type="ORF">GJ688_06440</name>
</gene>
<sequence>MIVLVSFFSRAWTGARQSFSFWPVVLILWLLNTLVMIPLLLPLFLYLYNTLPDPYTLTVTTDPSLLGGSRPQDWEAMSISLYHDLMLPFATTAAGSLRRSLIYLPFIFFLALQPFWQAGLWNALRSHLTSTGRPVSSWQTFFRGVGQYGPASFRLALWLTPLWLGLWQLYSYTSNLFDEKAWGPMPATIIAIDVVLVLLFLASLITLTGDLARWQILFQSSEQGKSTLALLLKTVPQMFRRLAPLLVPRIILYSFSSALLFVITEVLSHYPAAGTNGIIRALFLQQAIIFILLFTRIAALFTTARQLDLYH</sequence>
<name>A0A6I3SJ10_HELMO</name>
<keyword evidence="1" id="KW-0812">Transmembrane</keyword>
<dbReference type="OrthoDB" id="2080052at2"/>
<dbReference type="EMBL" id="WNKU01000005">
    <property type="protein sequence ID" value="MTV48617.1"/>
    <property type="molecule type" value="Genomic_DNA"/>
</dbReference>
<accession>A0A6I3SJ10</accession>
<feature type="transmembrane region" description="Helical" evidence="1">
    <location>
        <begin position="278"/>
        <end position="301"/>
    </location>
</feature>
<feature type="transmembrane region" description="Helical" evidence="1">
    <location>
        <begin position="187"/>
        <end position="207"/>
    </location>
</feature>
<dbReference type="AlphaFoldDB" id="A0A6I3SJ10"/>
<dbReference type="Proteomes" id="UP000430670">
    <property type="component" value="Unassembled WGS sequence"/>
</dbReference>